<gene>
    <name evidence="2" type="ORF">GCM10011365_24100</name>
</gene>
<keyword evidence="3" id="KW-1185">Reference proteome</keyword>
<sequence>MKDLAKELLNFNNLITPQVITFIYWLLMAGSVIAGLAVMNMGYRSMTFVQFLVGLGTIVIGIVVTRIWCELLIVLFKMNEALQDIRSSKPSGEQS</sequence>
<dbReference type="AlphaFoldDB" id="A0A917CXS4"/>
<dbReference type="EMBL" id="BMEO01000015">
    <property type="protein sequence ID" value="GGG02108.1"/>
    <property type="molecule type" value="Genomic_DNA"/>
</dbReference>
<evidence type="ECO:0000313" key="3">
    <source>
        <dbReference type="Proteomes" id="UP000605253"/>
    </source>
</evidence>
<reference evidence="2" key="1">
    <citation type="journal article" date="2014" name="Int. J. Syst. Evol. Microbiol.">
        <title>Complete genome sequence of Corynebacterium casei LMG S-19264T (=DSM 44701T), isolated from a smear-ripened cheese.</title>
        <authorList>
            <consortium name="US DOE Joint Genome Institute (JGI-PGF)"/>
            <person name="Walter F."/>
            <person name="Albersmeier A."/>
            <person name="Kalinowski J."/>
            <person name="Ruckert C."/>
        </authorList>
    </citation>
    <scope>NUCLEOTIDE SEQUENCE</scope>
    <source>
        <strain evidence="2">CGMCC 1.12181</strain>
    </source>
</reference>
<dbReference type="Proteomes" id="UP000605253">
    <property type="component" value="Unassembled WGS sequence"/>
</dbReference>
<reference evidence="2" key="2">
    <citation type="submission" date="2020-09" db="EMBL/GenBank/DDBJ databases">
        <authorList>
            <person name="Sun Q."/>
            <person name="Zhou Y."/>
        </authorList>
    </citation>
    <scope>NUCLEOTIDE SEQUENCE</scope>
    <source>
        <strain evidence="2">CGMCC 1.12181</strain>
    </source>
</reference>
<evidence type="ECO:0000313" key="2">
    <source>
        <dbReference type="EMBL" id="GGG02108.1"/>
    </source>
</evidence>
<dbReference type="Pfam" id="PF14110">
    <property type="entry name" value="DUF4282"/>
    <property type="match status" value="1"/>
</dbReference>
<dbReference type="RefSeq" id="WP_188366013.1">
    <property type="nucleotide sequence ID" value="NZ_BAABJF010000028.1"/>
</dbReference>
<name>A0A917CXS4_9GAMM</name>
<organism evidence="2 3">
    <name type="scientific">Marinicella pacifica</name>
    <dbReference type="NCBI Taxonomy" id="1171543"/>
    <lineage>
        <taxon>Bacteria</taxon>
        <taxon>Pseudomonadati</taxon>
        <taxon>Pseudomonadota</taxon>
        <taxon>Gammaproteobacteria</taxon>
        <taxon>Lysobacterales</taxon>
        <taxon>Marinicellaceae</taxon>
        <taxon>Marinicella</taxon>
    </lineage>
</organism>
<keyword evidence="1" id="KW-0812">Transmembrane</keyword>
<keyword evidence="1" id="KW-0472">Membrane</keyword>
<comment type="caution">
    <text evidence="2">The sequence shown here is derived from an EMBL/GenBank/DDBJ whole genome shotgun (WGS) entry which is preliminary data.</text>
</comment>
<feature type="transmembrane region" description="Helical" evidence="1">
    <location>
        <begin position="51"/>
        <end position="76"/>
    </location>
</feature>
<dbReference type="InterPro" id="IPR025557">
    <property type="entry name" value="DUF4282"/>
</dbReference>
<accession>A0A917CXS4</accession>
<keyword evidence="1" id="KW-1133">Transmembrane helix</keyword>
<evidence type="ECO:0000256" key="1">
    <source>
        <dbReference type="SAM" id="Phobius"/>
    </source>
</evidence>
<proteinExistence type="predicted"/>
<protein>
    <submittedName>
        <fullName evidence="2">Membrane protein</fullName>
    </submittedName>
</protein>
<feature type="transmembrane region" description="Helical" evidence="1">
    <location>
        <begin position="20"/>
        <end position="39"/>
    </location>
</feature>